<keyword evidence="2" id="KW-1185">Reference proteome</keyword>
<sequence>MTTRNITSEQSVSQILINSRTQKERLFDILTNVINIRRQLDGEFPESDSEEKSTYNPGLVGAILNIQGEQDDIIDRINAHMDVIHTKLGTFYHPNCEDESKDNC</sequence>
<dbReference type="Proteomes" id="UP000204338">
    <property type="component" value="Segment"/>
</dbReference>
<name>A0A1B0Z1A2_9CAUD</name>
<proteinExistence type="predicted"/>
<protein>
    <submittedName>
        <fullName evidence="1">Uncharacterized protein</fullName>
    </submittedName>
</protein>
<dbReference type="RefSeq" id="YP_009293341.1">
    <property type="nucleotide sequence ID" value="NC_031128.1"/>
</dbReference>
<reference evidence="1 2" key="1">
    <citation type="journal article" date="2019" name="Curr. Microbiol.">
        <title>Isolation and Genome Sequence Characterization of Bacteriophage vB_SalM_PM10, a Cba120virus, Concurrently Infecting Salmonella enterica Serovars Typhimurium, Typhi, and Enteritidis.</title>
        <authorList>
            <person name="Newase S."/>
            <person name="Kapadnis B.P."/>
            <person name="Shashidhar R."/>
        </authorList>
    </citation>
    <scope>NUCLEOTIDE SEQUENCE [LARGE SCALE GENOMIC DNA]</scope>
</reference>
<dbReference type="KEGG" id="vg:29081524"/>
<evidence type="ECO:0000313" key="2">
    <source>
        <dbReference type="Proteomes" id="UP000204338"/>
    </source>
</evidence>
<dbReference type="GeneID" id="29081524"/>
<evidence type="ECO:0000313" key="1">
    <source>
        <dbReference type="EMBL" id="ANO57856.1"/>
    </source>
</evidence>
<dbReference type="EMBL" id="KX438380">
    <property type="protein sequence ID" value="ANO57856.1"/>
    <property type="molecule type" value="Genomic_DNA"/>
</dbReference>
<organism evidence="1 2">
    <name type="scientific">Salmonella phage vB-SalM-PM10</name>
    <dbReference type="NCBI Taxonomy" id="1868654"/>
    <lineage>
        <taxon>Viruses</taxon>
        <taxon>Duplodnaviria</taxon>
        <taxon>Heunggongvirae</taxon>
        <taxon>Uroviricota</taxon>
        <taxon>Caudoviricetes</taxon>
        <taxon>Pantevenvirales</taxon>
        <taxon>Ackermannviridae</taxon>
        <taxon>Cvivirinae</taxon>
        <taxon>Kuttervirus</taxon>
        <taxon>Kuttervirus PM10</taxon>
    </lineage>
</organism>
<accession>A0A1B0Z1A2</accession>